<dbReference type="PROSITE" id="PS50850">
    <property type="entry name" value="MFS"/>
    <property type="match status" value="1"/>
</dbReference>
<dbReference type="InterPro" id="IPR011701">
    <property type="entry name" value="MFS"/>
</dbReference>
<dbReference type="InterPro" id="IPR020846">
    <property type="entry name" value="MFS_dom"/>
</dbReference>
<keyword evidence="3 4" id="KW-0472">Membrane</keyword>
<evidence type="ECO:0000256" key="4">
    <source>
        <dbReference type="SAM" id="Phobius"/>
    </source>
</evidence>
<dbReference type="InterPro" id="IPR036259">
    <property type="entry name" value="MFS_trans_sf"/>
</dbReference>
<organism evidence="6 7">
    <name type="scientific">Oricola cellulosilytica</name>
    <dbReference type="NCBI Taxonomy" id="1429082"/>
    <lineage>
        <taxon>Bacteria</taxon>
        <taxon>Pseudomonadati</taxon>
        <taxon>Pseudomonadota</taxon>
        <taxon>Alphaproteobacteria</taxon>
        <taxon>Hyphomicrobiales</taxon>
        <taxon>Ahrensiaceae</taxon>
        <taxon>Oricola</taxon>
    </lineage>
</organism>
<feature type="transmembrane region" description="Helical" evidence="4">
    <location>
        <begin position="154"/>
        <end position="174"/>
    </location>
</feature>
<gene>
    <name evidence="6" type="ORF">E0D97_14630</name>
</gene>
<dbReference type="PANTHER" id="PTHR23526">
    <property type="entry name" value="INTEGRAL MEMBRANE TRANSPORT PROTEIN-RELATED"/>
    <property type="match status" value="1"/>
</dbReference>
<name>A0A4R0P875_9HYPH</name>
<feature type="transmembrane region" description="Helical" evidence="4">
    <location>
        <begin position="180"/>
        <end position="204"/>
    </location>
</feature>
<feature type="transmembrane region" description="Helical" evidence="4">
    <location>
        <begin position="83"/>
        <end position="104"/>
    </location>
</feature>
<feature type="transmembrane region" description="Helical" evidence="4">
    <location>
        <begin position="365"/>
        <end position="383"/>
    </location>
</feature>
<dbReference type="PANTHER" id="PTHR23526:SF1">
    <property type="entry name" value="MAJOR FACILITATOR SUPERFAMILY MFS_1"/>
    <property type="match status" value="1"/>
</dbReference>
<reference evidence="6 7" key="1">
    <citation type="journal article" date="2015" name="Antonie Van Leeuwenhoek">
        <title>Oricola cellulosilytica gen. nov., sp. nov., a cellulose-degrading bacterium of the family Phyllobacteriaceae isolated from surface seashore water, and emended descriptions of Mesorhizobium loti and Phyllobacterium myrsinacearum.</title>
        <authorList>
            <person name="Hameed A."/>
            <person name="Shahina M."/>
            <person name="Lai W.A."/>
            <person name="Lin S.Y."/>
            <person name="Young L.S."/>
            <person name="Liu Y.C."/>
            <person name="Hsu Y.H."/>
            <person name="Young C.C."/>
        </authorList>
    </citation>
    <scope>NUCLEOTIDE SEQUENCE [LARGE SCALE GENOMIC DNA]</scope>
    <source>
        <strain evidence="6 7">KCTC 52183</strain>
    </source>
</reference>
<feature type="transmembrane region" description="Helical" evidence="4">
    <location>
        <begin position="303"/>
        <end position="322"/>
    </location>
</feature>
<accession>A0A4R0P875</accession>
<sequence>MRASDRTDCPAPGRFPRIAAAGAAFQGGAAAVDSATVMASLVHLLTGSALAVGYASAVLRLGWLLPQMVVGYLADRAERRMPFYIFGAFGRAAALALIAGLLWWCSDWPPVPLALGFLGLWTVYAFVSGVVAVPYNDIVGRTIPSERRSRMLAWRFFGGGLLGLAVAAVLRIALDLLPPLEAFALIFAVGSALMLISSFLFVSAGEPAPPPKRQAPQRRGSVVAFLREGLDTVRRDPAFRQFLIFQWLGSATLMALPFYVVAASGQGLDAAAVGTLLAAQTTGSLVSNPLWGRLGDRAGKLRLLEVVAVMRIAAPLLVLVLIATGVGIAGFVVLFVLIGMMMNGVTIGFLGFLMEISPDDRRSAYSSWFNTFAAPAALSPIVGAALVSIIAIEAVFVLAALAAIAQIGVLSQMGRSMRIAR</sequence>
<feature type="transmembrane region" description="Helical" evidence="4">
    <location>
        <begin position="242"/>
        <end position="264"/>
    </location>
</feature>
<feature type="transmembrane region" description="Helical" evidence="4">
    <location>
        <begin position="328"/>
        <end position="353"/>
    </location>
</feature>
<evidence type="ECO:0000313" key="7">
    <source>
        <dbReference type="Proteomes" id="UP000291301"/>
    </source>
</evidence>
<dbReference type="SUPFAM" id="SSF103473">
    <property type="entry name" value="MFS general substrate transporter"/>
    <property type="match status" value="1"/>
</dbReference>
<feature type="domain" description="Major facilitator superfamily (MFS) profile" evidence="5">
    <location>
        <begin position="1"/>
        <end position="417"/>
    </location>
</feature>
<proteinExistence type="predicted"/>
<evidence type="ECO:0000256" key="3">
    <source>
        <dbReference type="ARBA" id="ARBA00023136"/>
    </source>
</evidence>
<evidence type="ECO:0000256" key="1">
    <source>
        <dbReference type="ARBA" id="ARBA00022692"/>
    </source>
</evidence>
<evidence type="ECO:0000256" key="2">
    <source>
        <dbReference type="ARBA" id="ARBA00022989"/>
    </source>
</evidence>
<keyword evidence="2 4" id="KW-1133">Transmembrane helix</keyword>
<feature type="transmembrane region" description="Helical" evidence="4">
    <location>
        <begin position="270"/>
        <end position="291"/>
    </location>
</feature>
<comment type="caution">
    <text evidence="6">The sequence shown here is derived from an EMBL/GenBank/DDBJ whole genome shotgun (WGS) entry which is preliminary data.</text>
</comment>
<keyword evidence="1 4" id="KW-0812">Transmembrane</keyword>
<dbReference type="InterPro" id="IPR052528">
    <property type="entry name" value="Sugar_transport-like"/>
</dbReference>
<dbReference type="EMBL" id="SJST01000006">
    <property type="protein sequence ID" value="TCD13230.1"/>
    <property type="molecule type" value="Genomic_DNA"/>
</dbReference>
<evidence type="ECO:0000313" key="6">
    <source>
        <dbReference type="EMBL" id="TCD13230.1"/>
    </source>
</evidence>
<dbReference type="GO" id="GO:0022857">
    <property type="term" value="F:transmembrane transporter activity"/>
    <property type="evidence" value="ECO:0007669"/>
    <property type="project" value="InterPro"/>
</dbReference>
<keyword evidence="7" id="KW-1185">Reference proteome</keyword>
<feature type="transmembrane region" description="Helical" evidence="4">
    <location>
        <begin position="110"/>
        <end position="133"/>
    </location>
</feature>
<dbReference type="Pfam" id="PF07690">
    <property type="entry name" value="MFS_1"/>
    <property type="match status" value="1"/>
</dbReference>
<dbReference type="Gene3D" id="1.20.1250.20">
    <property type="entry name" value="MFS general substrate transporter like domains"/>
    <property type="match status" value="1"/>
</dbReference>
<evidence type="ECO:0000259" key="5">
    <source>
        <dbReference type="PROSITE" id="PS50850"/>
    </source>
</evidence>
<feature type="transmembrane region" description="Helical" evidence="4">
    <location>
        <begin position="41"/>
        <end position="63"/>
    </location>
</feature>
<dbReference type="Proteomes" id="UP000291301">
    <property type="component" value="Unassembled WGS sequence"/>
</dbReference>
<protein>
    <submittedName>
        <fullName evidence="6">MFS transporter</fullName>
    </submittedName>
</protein>
<dbReference type="RefSeq" id="WP_131570249.1">
    <property type="nucleotide sequence ID" value="NZ_JAINFK010000005.1"/>
</dbReference>
<feature type="transmembrane region" description="Helical" evidence="4">
    <location>
        <begin position="389"/>
        <end position="411"/>
    </location>
</feature>
<dbReference type="OrthoDB" id="9783227at2"/>
<dbReference type="AlphaFoldDB" id="A0A4R0P875"/>